<dbReference type="RefSeq" id="WP_188616494.1">
    <property type="nucleotide sequence ID" value="NZ_BMLV01000001.1"/>
</dbReference>
<evidence type="ECO:0000313" key="2">
    <source>
        <dbReference type="EMBL" id="GGP02056.1"/>
    </source>
</evidence>
<reference evidence="3" key="1">
    <citation type="journal article" date="2019" name="Int. J. Syst. Evol. Microbiol.">
        <title>The Global Catalogue of Microorganisms (GCM) 10K type strain sequencing project: providing services to taxonomists for standard genome sequencing and annotation.</title>
        <authorList>
            <consortium name="The Broad Institute Genomics Platform"/>
            <consortium name="The Broad Institute Genome Sequencing Center for Infectious Disease"/>
            <person name="Wu L."/>
            <person name="Ma J."/>
        </authorList>
    </citation>
    <scope>NUCLEOTIDE SEQUENCE [LARGE SCALE GENOMIC DNA]</scope>
    <source>
        <strain evidence="3">CGMCC 1.7656</strain>
    </source>
</reference>
<keyword evidence="2" id="KW-0378">Hydrolase</keyword>
<dbReference type="InterPro" id="IPR045572">
    <property type="entry name" value="RE_endonuc_C"/>
</dbReference>
<dbReference type="InterPro" id="IPR027417">
    <property type="entry name" value="P-loop_NTPase"/>
</dbReference>
<dbReference type="EMBL" id="BMLV01000001">
    <property type="protein sequence ID" value="GGP02056.1"/>
    <property type="molecule type" value="Genomic_DNA"/>
</dbReference>
<dbReference type="InterPro" id="IPR006935">
    <property type="entry name" value="Helicase/UvrB_N"/>
</dbReference>
<keyword evidence="2" id="KW-0067">ATP-binding</keyword>
<protein>
    <submittedName>
        <fullName evidence="2">DEAD/DEAH box helicase</fullName>
    </submittedName>
</protein>
<dbReference type="InterPro" id="IPR014001">
    <property type="entry name" value="Helicase_ATP-bd"/>
</dbReference>
<evidence type="ECO:0000259" key="1">
    <source>
        <dbReference type="PROSITE" id="PS51192"/>
    </source>
</evidence>
<keyword evidence="3" id="KW-1185">Reference proteome</keyword>
<keyword evidence="2" id="KW-0347">Helicase</keyword>
<organism evidence="2 3">
    <name type="scientific">Cloacibacterium rupense</name>
    <dbReference type="NCBI Taxonomy" id="517423"/>
    <lineage>
        <taxon>Bacteria</taxon>
        <taxon>Pseudomonadati</taxon>
        <taxon>Bacteroidota</taxon>
        <taxon>Flavobacteriia</taxon>
        <taxon>Flavobacteriales</taxon>
        <taxon>Weeksellaceae</taxon>
    </lineage>
</organism>
<name>A0ABQ2NH73_9FLAO</name>
<keyword evidence="2" id="KW-0547">Nucleotide-binding</keyword>
<proteinExistence type="predicted"/>
<dbReference type="Gene3D" id="3.40.50.300">
    <property type="entry name" value="P-loop containing nucleotide triphosphate hydrolases"/>
    <property type="match status" value="1"/>
</dbReference>
<accession>A0ABQ2NH73</accession>
<dbReference type="Proteomes" id="UP000620064">
    <property type="component" value="Unassembled WGS sequence"/>
</dbReference>
<gene>
    <name evidence="2" type="ORF">GCM10010992_04910</name>
</gene>
<evidence type="ECO:0000313" key="3">
    <source>
        <dbReference type="Proteomes" id="UP000620064"/>
    </source>
</evidence>
<dbReference type="Pfam" id="PF04851">
    <property type="entry name" value="ResIII"/>
    <property type="match status" value="1"/>
</dbReference>
<feature type="domain" description="Helicase ATP-binding" evidence="1">
    <location>
        <begin position="102"/>
        <end position="290"/>
    </location>
</feature>
<dbReference type="Pfam" id="PF19778">
    <property type="entry name" value="RE_endonuc"/>
    <property type="match status" value="1"/>
</dbReference>
<dbReference type="SUPFAM" id="SSF52540">
    <property type="entry name" value="P-loop containing nucleoside triphosphate hydrolases"/>
    <property type="match status" value="1"/>
</dbReference>
<dbReference type="PROSITE" id="PS51192">
    <property type="entry name" value="HELICASE_ATP_BIND_1"/>
    <property type="match status" value="1"/>
</dbReference>
<comment type="caution">
    <text evidence="2">The sequence shown here is derived from an EMBL/GenBank/DDBJ whole genome shotgun (WGS) entry which is preliminary data.</text>
</comment>
<sequence length="1047" mass="120567">MRLQFKEQDFQLQAVDAVVKCFEGQALKTNRFTLERSKDIIKRAKEIEAVNAYQSSVFDHDILEDIGYRNSAIQITDRQFLENLKSVQREQNLIENQTIDTLLGVNIGYNLTIEMETGTGKTYTYIRTMYELHKKYGWSKFIIIVPSIAIREGVYKTFEITQEHFQEIYGHKISPFIYNSSRPQDIETFASDSRISVMIINTQAFAAKGADARRIHQELDQFGSRKPIEILSQTNPILIIDEPQSVGKKGSVTLQSMEDFRPLFTLRYSATHAEEYNKVYRLDALDAYNKKLVKKIQVKGINLKGSTGTSGYLYLEHIALSVNKPPIAILEYEKRNGNGVKRVREKLEQGVDLYEISGGLPAYKNCLITEINGYQNKIVVNGQDIYPGDVLNDKDELAFRRIQIRETILSHLQKEKALFDKGIKVLSLFFIDSVEKYRVYNELGEAELGEYAKIFEEEYQKVVNEFIDLFQQEYTDFVVETDARKIHKAYAPGNYLEYLKRDDADRVHNGYFSIDKKGKPVDPTIKRGSEDSDDVSAYDLIMKDKEKLLSFEEPTRFIFSHSALKEGWDNPNVFQICALKNIDSGSQTRRRQEVGRGMRLCVDHRGTRQDFELVGEQVQEINKLTVIASESYEAFAKGLQTEIANSLKDRPVKADAKFFLGKLLTNEKDETIRLTDEDAKKLNKFLYKHDILDEDDKITAEGKERIEKNEVPLPENLLPYAAAVHKLLQSVYNGEAPKPVDERQTITLQTNQNFAKKEFQELWKKISLKTIYEVKFDTLKLIEESRNRINADLHVSSRSYEIKTGELQEASKEDLKEGTAITVTKTEQQKIKADLYAQVSYDIVGEIEAITNLKRSTLVEILKSIKSDKFYMLRQNPEEFIAKTAKLINEAKASLIINNIAYHKTEESYDAKTVFTNDKSIIRTNEVLQKHIYDFLNTDSSIEKQFAENLEQATEVIVYAKLPKSFYISTPVAHYSPDWAIVLDKEKVRHIYFVAETKGSDELNQLREIEQLKIHCAQEHFRTISGSEVKFDVITNYSKLLDIAQLK</sequence>
<dbReference type="GO" id="GO:0004386">
    <property type="term" value="F:helicase activity"/>
    <property type="evidence" value="ECO:0007669"/>
    <property type="project" value="UniProtKB-KW"/>
</dbReference>